<sequence length="224" mass="23768">MEKQEAKIDATPTVDSGEATNQVANTATTDAPAGATQSTGPATRFGGPRGQGGRGGRGGESNDRRNPRRPRRGAGGRGERARPEFEQKIISIRRVTRVMGGGRRFSFSVSMVIGDKKGRVGVGIGKAGDTQLAIEKAVRDARKHMITVPMNEHSHIAHDVEKKLSSSRVMIMPAPGRGLVAGSSARTVLELAGVKDVTAKLLSRTKNKLNNARATVEALKQLKA</sequence>
<evidence type="ECO:0000256" key="1">
    <source>
        <dbReference type="ARBA" id="ARBA00008945"/>
    </source>
</evidence>
<dbReference type="GO" id="GO:0003735">
    <property type="term" value="F:structural constituent of ribosome"/>
    <property type="evidence" value="ECO:0007669"/>
    <property type="project" value="UniProtKB-UniRule"/>
</dbReference>
<evidence type="ECO:0000256" key="8">
    <source>
        <dbReference type="SAM" id="MobiDB-lite"/>
    </source>
</evidence>
<evidence type="ECO:0000256" key="6">
    <source>
        <dbReference type="PROSITE-ProRule" id="PRU00268"/>
    </source>
</evidence>
<feature type="compositionally biased region" description="Gly residues" evidence="8">
    <location>
        <begin position="47"/>
        <end position="59"/>
    </location>
</feature>
<proteinExistence type="inferred from homology"/>
<keyword evidence="2 6" id="KW-0689">Ribosomal protein</keyword>
<feature type="domain" description="S5 DRBM" evidence="9">
    <location>
        <begin position="85"/>
        <end position="148"/>
    </location>
</feature>
<evidence type="ECO:0000313" key="11">
    <source>
        <dbReference type="Proteomes" id="UP000229612"/>
    </source>
</evidence>
<dbReference type="FunFam" id="3.30.230.10:FF:000002">
    <property type="entry name" value="30S ribosomal protein S5"/>
    <property type="match status" value="1"/>
</dbReference>
<dbReference type="Pfam" id="PF00333">
    <property type="entry name" value="Ribosomal_S5"/>
    <property type="match status" value="1"/>
</dbReference>
<accession>A0A2H0UH71</accession>
<dbReference type="InterPro" id="IPR005324">
    <property type="entry name" value="Ribosomal_uS5_C"/>
</dbReference>
<dbReference type="Proteomes" id="UP000229612">
    <property type="component" value="Unassembled WGS sequence"/>
</dbReference>
<dbReference type="InterPro" id="IPR013810">
    <property type="entry name" value="Ribosomal_uS5_N"/>
</dbReference>
<dbReference type="SUPFAM" id="SSF54211">
    <property type="entry name" value="Ribosomal protein S5 domain 2-like"/>
    <property type="match status" value="1"/>
</dbReference>
<dbReference type="GO" id="GO:1990904">
    <property type="term" value="C:ribonucleoprotein complex"/>
    <property type="evidence" value="ECO:0007669"/>
    <property type="project" value="UniProtKB-UniRule"/>
</dbReference>
<evidence type="ECO:0000256" key="7">
    <source>
        <dbReference type="RuleBase" id="RU003823"/>
    </source>
</evidence>
<reference evidence="11" key="1">
    <citation type="submission" date="2017-09" db="EMBL/GenBank/DDBJ databases">
        <title>Depth-based differentiation of microbial function through sediment-hosted aquifers and enrichment of novel symbionts in the deep terrestrial subsurface.</title>
        <authorList>
            <person name="Probst A.J."/>
            <person name="Ladd B."/>
            <person name="Jarett J.K."/>
            <person name="Geller-Mcgrath D.E."/>
            <person name="Sieber C.M.K."/>
            <person name="Emerson J.B."/>
            <person name="Anantharaman K."/>
            <person name="Thomas B.C."/>
            <person name="Malmstrom R."/>
            <person name="Stieglmeier M."/>
            <person name="Klingl A."/>
            <person name="Woyke T."/>
            <person name="Ryan C.M."/>
            <person name="Banfield J.F."/>
        </authorList>
    </citation>
    <scope>NUCLEOTIDE SEQUENCE [LARGE SCALE GENOMIC DNA]</scope>
</reference>
<dbReference type="GO" id="GO:0006412">
    <property type="term" value="P:translation"/>
    <property type="evidence" value="ECO:0007669"/>
    <property type="project" value="InterPro"/>
</dbReference>
<name>A0A2H0UH71_9BACT</name>
<dbReference type="Gene3D" id="3.30.160.20">
    <property type="match status" value="1"/>
</dbReference>
<dbReference type="PANTHER" id="PTHR48277:SF1">
    <property type="entry name" value="MITOCHONDRIAL RIBOSOMAL PROTEIN S5"/>
    <property type="match status" value="1"/>
</dbReference>
<evidence type="ECO:0000256" key="2">
    <source>
        <dbReference type="ARBA" id="ARBA00022980"/>
    </source>
</evidence>
<dbReference type="GO" id="GO:0005737">
    <property type="term" value="C:cytoplasm"/>
    <property type="evidence" value="ECO:0007669"/>
    <property type="project" value="UniProtKB-ARBA"/>
</dbReference>
<evidence type="ECO:0000256" key="5">
    <source>
        <dbReference type="ARBA" id="ARBA00035519"/>
    </source>
</evidence>
<feature type="region of interest" description="Disordered" evidence="8">
    <location>
        <begin position="1"/>
        <end position="85"/>
    </location>
</feature>
<dbReference type="AlphaFoldDB" id="A0A2H0UH71"/>
<evidence type="ECO:0000256" key="4">
    <source>
        <dbReference type="ARBA" id="ARBA00035255"/>
    </source>
</evidence>
<feature type="compositionally biased region" description="Polar residues" evidence="8">
    <location>
        <begin position="18"/>
        <end position="41"/>
    </location>
</feature>
<dbReference type="SUPFAM" id="SSF54768">
    <property type="entry name" value="dsRNA-binding domain-like"/>
    <property type="match status" value="1"/>
</dbReference>
<dbReference type="EMBL" id="PFBG01000033">
    <property type="protein sequence ID" value="PIR85710.1"/>
    <property type="molecule type" value="Genomic_DNA"/>
</dbReference>
<keyword evidence="3 6" id="KW-0687">Ribonucleoprotein</keyword>
<organism evidence="10 11">
    <name type="scientific">Candidatus Kaiserbacteria bacterium CG10_big_fil_rev_8_21_14_0_10_44_10</name>
    <dbReference type="NCBI Taxonomy" id="1974606"/>
    <lineage>
        <taxon>Bacteria</taxon>
        <taxon>Candidatus Kaiseribacteriota</taxon>
    </lineage>
</organism>
<gene>
    <name evidence="10" type="ORF">COU14_02970</name>
</gene>
<dbReference type="GO" id="GO:0003723">
    <property type="term" value="F:RNA binding"/>
    <property type="evidence" value="ECO:0007669"/>
    <property type="project" value="InterPro"/>
</dbReference>
<dbReference type="InterPro" id="IPR020568">
    <property type="entry name" value="Ribosomal_Su5_D2-typ_SF"/>
</dbReference>
<comment type="similarity">
    <text evidence="1 7">Belongs to the universal ribosomal protein uS5 family.</text>
</comment>
<dbReference type="PROSITE" id="PS50881">
    <property type="entry name" value="S5_DSRBD"/>
    <property type="match status" value="1"/>
</dbReference>
<evidence type="ECO:0000259" key="9">
    <source>
        <dbReference type="PROSITE" id="PS50881"/>
    </source>
</evidence>
<dbReference type="InterPro" id="IPR000851">
    <property type="entry name" value="Ribosomal_uS5"/>
</dbReference>
<comment type="caution">
    <text evidence="10">The sequence shown here is derived from an EMBL/GenBank/DDBJ whole genome shotgun (WGS) entry which is preliminary data.</text>
</comment>
<evidence type="ECO:0000313" key="10">
    <source>
        <dbReference type="EMBL" id="PIR85710.1"/>
    </source>
</evidence>
<dbReference type="GO" id="GO:0005840">
    <property type="term" value="C:ribosome"/>
    <property type="evidence" value="ECO:0007669"/>
    <property type="project" value="UniProtKB-KW"/>
</dbReference>
<dbReference type="PANTHER" id="PTHR48277">
    <property type="entry name" value="MITOCHONDRIAL RIBOSOMAL PROTEIN S5"/>
    <property type="match status" value="1"/>
</dbReference>
<evidence type="ECO:0000256" key="3">
    <source>
        <dbReference type="ARBA" id="ARBA00023274"/>
    </source>
</evidence>
<dbReference type="Gene3D" id="3.30.230.10">
    <property type="match status" value="1"/>
</dbReference>
<protein>
    <recommendedName>
        <fullName evidence="4">Small ribosomal subunit protein uS5</fullName>
    </recommendedName>
    <alternativeName>
        <fullName evidence="5">30S ribosomal protein S5</fullName>
    </alternativeName>
</protein>
<dbReference type="Pfam" id="PF03719">
    <property type="entry name" value="Ribosomal_S5_C"/>
    <property type="match status" value="1"/>
</dbReference>
<dbReference type="InterPro" id="IPR014721">
    <property type="entry name" value="Ribsml_uS5_D2-typ_fold_subgr"/>
</dbReference>